<gene>
    <name evidence="2" type="ORF">LCGC14_1706170</name>
</gene>
<protein>
    <submittedName>
        <fullName evidence="2">Uncharacterized protein</fullName>
    </submittedName>
</protein>
<feature type="transmembrane region" description="Helical" evidence="1">
    <location>
        <begin position="6"/>
        <end position="24"/>
    </location>
</feature>
<dbReference type="EMBL" id="LAZR01015145">
    <property type="protein sequence ID" value="KKM14438.1"/>
    <property type="molecule type" value="Genomic_DNA"/>
</dbReference>
<comment type="caution">
    <text evidence="2">The sequence shown here is derived from an EMBL/GenBank/DDBJ whole genome shotgun (WGS) entry which is preliminary data.</text>
</comment>
<reference evidence="2" key="1">
    <citation type="journal article" date="2015" name="Nature">
        <title>Complex archaea that bridge the gap between prokaryotes and eukaryotes.</title>
        <authorList>
            <person name="Spang A."/>
            <person name="Saw J.H."/>
            <person name="Jorgensen S.L."/>
            <person name="Zaremba-Niedzwiedzka K."/>
            <person name="Martijn J."/>
            <person name="Lind A.E."/>
            <person name="van Eijk R."/>
            <person name="Schleper C."/>
            <person name="Guy L."/>
            <person name="Ettema T.J."/>
        </authorList>
    </citation>
    <scope>NUCLEOTIDE SEQUENCE</scope>
</reference>
<evidence type="ECO:0000256" key="1">
    <source>
        <dbReference type="SAM" id="Phobius"/>
    </source>
</evidence>
<keyword evidence="1" id="KW-1133">Transmembrane helix</keyword>
<accession>A0A0F9JWZ7</accession>
<keyword evidence="1" id="KW-0472">Membrane</keyword>
<sequence length="90" mass="10434">MNKKIMFSIIGIFIVVSVSVMFFINSKEVTNNIIINVEDNVIQETIREIEEREEYESKRKLTVDMNDLDIKKCDSGILKCDRINGCVEKC</sequence>
<name>A0A0F9JWZ7_9ZZZZ</name>
<organism evidence="2">
    <name type="scientific">marine sediment metagenome</name>
    <dbReference type="NCBI Taxonomy" id="412755"/>
    <lineage>
        <taxon>unclassified sequences</taxon>
        <taxon>metagenomes</taxon>
        <taxon>ecological metagenomes</taxon>
    </lineage>
</organism>
<evidence type="ECO:0000313" key="2">
    <source>
        <dbReference type="EMBL" id="KKM14438.1"/>
    </source>
</evidence>
<proteinExistence type="predicted"/>
<dbReference type="AlphaFoldDB" id="A0A0F9JWZ7"/>
<keyword evidence="1" id="KW-0812">Transmembrane</keyword>